<keyword evidence="2" id="KW-0472">Membrane</keyword>
<comment type="caution">
    <text evidence="3">The sequence shown here is derived from an EMBL/GenBank/DDBJ whole genome shotgun (WGS) entry which is preliminary data.</text>
</comment>
<feature type="region of interest" description="Disordered" evidence="1">
    <location>
        <begin position="884"/>
        <end position="903"/>
    </location>
</feature>
<evidence type="ECO:0000313" key="3">
    <source>
        <dbReference type="EMBL" id="PGH01996.1"/>
    </source>
</evidence>
<dbReference type="PANTHER" id="PTHR47939:SF5">
    <property type="entry name" value="PENTACOTRIPEPTIDE-REPEAT REGION OF PRORP DOMAIN-CONTAINING PROTEIN"/>
    <property type="match status" value="1"/>
</dbReference>
<name>A0A2B7WYV9_9EURO</name>
<dbReference type="OrthoDB" id="3026777at2759"/>
<evidence type="ECO:0008006" key="5">
    <source>
        <dbReference type="Google" id="ProtNLM"/>
    </source>
</evidence>
<feature type="compositionally biased region" description="Basic and acidic residues" evidence="1">
    <location>
        <begin position="104"/>
        <end position="120"/>
    </location>
</feature>
<proteinExistence type="predicted"/>
<dbReference type="EMBL" id="PDNC01000065">
    <property type="protein sequence ID" value="PGH01996.1"/>
    <property type="molecule type" value="Genomic_DNA"/>
</dbReference>
<reference evidence="3 4" key="1">
    <citation type="submission" date="2017-10" db="EMBL/GenBank/DDBJ databases">
        <title>Comparative genomics in systemic dimorphic fungi from Ajellomycetaceae.</title>
        <authorList>
            <person name="Munoz J.F."/>
            <person name="Mcewen J.G."/>
            <person name="Clay O.K."/>
            <person name="Cuomo C.A."/>
        </authorList>
    </citation>
    <scope>NUCLEOTIDE SEQUENCE [LARGE SCALE GENOMIC DNA]</scope>
    <source>
        <strain evidence="3 4">UAMH130</strain>
    </source>
</reference>
<feature type="transmembrane region" description="Helical" evidence="2">
    <location>
        <begin position="23"/>
        <end position="44"/>
    </location>
</feature>
<keyword evidence="2" id="KW-0812">Transmembrane</keyword>
<sequence length="970" mass="109431">MFPHQSARTGVPSRNALRVLRQLALAGSTIGAIGGLCAVGTITYDIHRRVQFAERIVESKRSLQTSCPNYTTGSGAATVAQMMEAAEAGEFLGLASFKKRGERRKQQLAESTDGKLDGADNMRSPGSHAITMDDGIGVSNESLDAARQSSSDVSNHPLRSSTIGRSQGLVLEPPQPSVFLNKYKPKLRSGKDLRTDLAYPMSVPPSFRERYQNLPPSDPSLAVQRLLDHHLLDEATLRFLRDVNSNRKADEEARNDIAIHLLYTSLHRNRLHLAQKLFYWFEANEKVNPTIWEIMLLAMWKNGRFESLATLYLKYAKEFELTPVLLRVVLKSLISSHRLSEAKTVLYKYIGHDTDCGACGIYLGGLWSRTRSIVLMETQFQKLLETLASCRISPTEKLFDPLLGAYVEFGMADKADMLVRTMTDKHNIPLKTRTLGLVAYGKAVSCDWDGVKATLARMHELGLSTSNPFRFTQMFHRVFLEYWIANSGYMIYQFVFDAIKKYGLVLDKLLFDQIIKAFIQKGTVEMVEEILQTVKEKGWKLKLERPYFMELLQEARLSAKCSPAGLWRMFRATEQKYGYAATSRQVLGFDAMSFPINESEKKPNSEETAAMWRRAMSMPESSRHIRQFTPLHTQMMYFINAGKPELSLTSFHDAKKSGMVMKHLHLDLAVTASILLHGDTRDAKAILQEFDPLQLPGKPVTSQFFQAVMQASEMDEIEAVKMAVLNFYNIRQQKLMPVKHHATSTIAARLLDIGNNAAVLDLFRTINKSKYTAFAPFDPVAIKFLARAFYRTGNFEGVRWAIFTGLKRPSAVNRALCDEISFMVSKSKDFFPLPSKYTRESFDREVAHIAKLARILRHTFKARKFGPDRFISFPEAIEVLKGNMRTPDATGSSGKPVEKKGPELKGHKFEDLRYTDYIVRNWKERAELEKCFSPDAAEGRDWSESGVFADGAEDPFGQPLAEESGLLGAV</sequence>
<feature type="region of interest" description="Disordered" evidence="1">
    <location>
        <begin position="102"/>
        <end position="171"/>
    </location>
</feature>
<keyword evidence="2" id="KW-1133">Transmembrane helix</keyword>
<protein>
    <recommendedName>
        <fullName evidence="5">Pentatricopeptide repeat protein</fullName>
    </recommendedName>
</protein>
<accession>A0A2B7WYV9</accession>
<keyword evidence="4" id="KW-1185">Reference proteome</keyword>
<evidence type="ECO:0000256" key="2">
    <source>
        <dbReference type="SAM" id="Phobius"/>
    </source>
</evidence>
<evidence type="ECO:0000256" key="1">
    <source>
        <dbReference type="SAM" id="MobiDB-lite"/>
    </source>
</evidence>
<organism evidence="3 4">
    <name type="scientific">Blastomyces parvus</name>
    <dbReference type="NCBI Taxonomy" id="2060905"/>
    <lineage>
        <taxon>Eukaryota</taxon>
        <taxon>Fungi</taxon>
        <taxon>Dikarya</taxon>
        <taxon>Ascomycota</taxon>
        <taxon>Pezizomycotina</taxon>
        <taxon>Eurotiomycetes</taxon>
        <taxon>Eurotiomycetidae</taxon>
        <taxon>Onygenales</taxon>
        <taxon>Ajellomycetaceae</taxon>
        <taxon>Blastomyces</taxon>
    </lineage>
</organism>
<dbReference type="PANTHER" id="PTHR47939">
    <property type="entry name" value="MEMBRANE-ASSOCIATED SALT-INDUCIBLE PROTEIN-LIKE"/>
    <property type="match status" value="1"/>
</dbReference>
<dbReference type="Proteomes" id="UP000224080">
    <property type="component" value="Unassembled WGS sequence"/>
</dbReference>
<dbReference type="InterPro" id="IPR050667">
    <property type="entry name" value="PPR-containing_protein"/>
</dbReference>
<feature type="region of interest" description="Disordered" evidence="1">
    <location>
        <begin position="947"/>
        <end position="970"/>
    </location>
</feature>
<dbReference type="AlphaFoldDB" id="A0A2B7WYV9"/>
<evidence type="ECO:0000313" key="4">
    <source>
        <dbReference type="Proteomes" id="UP000224080"/>
    </source>
</evidence>
<feature type="compositionally biased region" description="Polar residues" evidence="1">
    <location>
        <begin position="139"/>
        <end position="165"/>
    </location>
</feature>
<gene>
    <name evidence="3" type="ORF">GX51_04928</name>
</gene>
<dbReference type="STRING" id="2060905.A0A2B7WYV9"/>